<dbReference type="PANTHER" id="PTHR10894">
    <property type="entry name" value="NUCLEOLAR PROTEIN 5 NUCLEOLAR PROTEIN NOP5 NOP58"/>
    <property type="match status" value="1"/>
</dbReference>
<keyword evidence="2" id="KW-1185">Reference proteome</keyword>
<organism evidence="1 2">
    <name type="scientific">Panicum virgatum</name>
    <name type="common">Blackwell switchgrass</name>
    <dbReference type="NCBI Taxonomy" id="38727"/>
    <lineage>
        <taxon>Eukaryota</taxon>
        <taxon>Viridiplantae</taxon>
        <taxon>Streptophyta</taxon>
        <taxon>Embryophyta</taxon>
        <taxon>Tracheophyta</taxon>
        <taxon>Spermatophyta</taxon>
        <taxon>Magnoliopsida</taxon>
        <taxon>Liliopsida</taxon>
        <taxon>Poales</taxon>
        <taxon>Poaceae</taxon>
        <taxon>PACMAD clade</taxon>
        <taxon>Panicoideae</taxon>
        <taxon>Panicodae</taxon>
        <taxon>Paniceae</taxon>
        <taxon>Panicinae</taxon>
        <taxon>Panicum</taxon>
        <taxon>Panicum sect. Hiantes</taxon>
    </lineage>
</organism>
<comment type="caution">
    <text evidence="1">The sequence shown here is derived from an EMBL/GenBank/DDBJ whole genome shotgun (WGS) entry which is preliminary data.</text>
</comment>
<dbReference type="GO" id="GO:0030515">
    <property type="term" value="F:snoRNA binding"/>
    <property type="evidence" value="ECO:0007669"/>
    <property type="project" value="InterPro"/>
</dbReference>
<name>A0A8T0SP66_PANVG</name>
<sequence>MELMWGLKNMMKSLVPAETCELTTEDRRHMSKGMQLILNKYDFKVEPEMVDENLITIATALYESDYCVNKFAEYLHLGGEYLKEVSGIDCQNWDLQKLATALKLLCYPNDKIETGTSNEMLSEDTARILVEQAHMYESKLHKGTYLNIYKEIQFARAVRTEALVYLKAKGACATQ</sequence>
<proteinExistence type="predicted"/>
<evidence type="ECO:0000313" key="2">
    <source>
        <dbReference type="Proteomes" id="UP000823388"/>
    </source>
</evidence>
<dbReference type="GO" id="GO:0032040">
    <property type="term" value="C:small-subunit processome"/>
    <property type="evidence" value="ECO:0007669"/>
    <property type="project" value="InterPro"/>
</dbReference>
<evidence type="ECO:0000313" key="1">
    <source>
        <dbReference type="EMBL" id="KAG2597989.1"/>
    </source>
</evidence>
<dbReference type="InterPro" id="IPR045056">
    <property type="entry name" value="Nop56/Nop58"/>
</dbReference>
<protein>
    <submittedName>
        <fullName evidence="1">Uncharacterized protein</fullName>
    </submittedName>
</protein>
<gene>
    <name evidence="1" type="ORF">PVAP13_5KG309684</name>
</gene>
<dbReference type="AlphaFoldDB" id="A0A8T0SP66"/>
<dbReference type="EMBL" id="CM029045">
    <property type="protein sequence ID" value="KAG2597989.1"/>
    <property type="molecule type" value="Genomic_DNA"/>
</dbReference>
<dbReference type="PANTHER" id="PTHR10894:SF1">
    <property type="entry name" value="NUCLEOLAR PROTEIN 58"/>
    <property type="match status" value="1"/>
</dbReference>
<dbReference type="GO" id="GO:0031428">
    <property type="term" value="C:box C/D methylation guide snoRNP complex"/>
    <property type="evidence" value="ECO:0007669"/>
    <property type="project" value="InterPro"/>
</dbReference>
<reference evidence="1" key="1">
    <citation type="submission" date="2020-05" db="EMBL/GenBank/DDBJ databases">
        <title>WGS assembly of Panicum virgatum.</title>
        <authorList>
            <person name="Lovell J.T."/>
            <person name="Jenkins J."/>
            <person name="Shu S."/>
            <person name="Juenger T.E."/>
            <person name="Schmutz J."/>
        </authorList>
    </citation>
    <scope>NUCLEOTIDE SEQUENCE</scope>
    <source>
        <strain evidence="1">AP13</strain>
    </source>
</reference>
<accession>A0A8T0SP66</accession>
<dbReference type="Proteomes" id="UP000823388">
    <property type="component" value="Chromosome 5K"/>
</dbReference>